<gene>
    <name evidence="2" type="ORF">GH975_03615</name>
</gene>
<accession>A0A5Q2Q970</accession>
<name>A0A5Q2Q970_9GAMM</name>
<organism evidence="2 3">
    <name type="scientific">Litorivicinus lipolyticus</name>
    <dbReference type="NCBI Taxonomy" id="418701"/>
    <lineage>
        <taxon>Bacteria</taxon>
        <taxon>Pseudomonadati</taxon>
        <taxon>Pseudomonadota</taxon>
        <taxon>Gammaproteobacteria</taxon>
        <taxon>Oceanospirillales</taxon>
        <taxon>Litorivicinaceae</taxon>
        <taxon>Litorivicinus</taxon>
    </lineage>
</organism>
<dbReference type="KEGG" id="llp:GH975_03615"/>
<dbReference type="EMBL" id="CP045871">
    <property type="protein sequence ID" value="QGG79703.1"/>
    <property type="molecule type" value="Genomic_DNA"/>
</dbReference>
<keyword evidence="3" id="KW-1185">Reference proteome</keyword>
<keyword evidence="1" id="KW-0732">Signal</keyword>
<evidence type="ECO:0000256" key="1">
    <source>
        <dbReference type="SAM" id="SignalP"/>
    </source>
</evidence>
<feature type="chain" id="PRO_5024458634" evidence="1">
    <location>
        <begin position="19"/>
        <end position="128"/>
    </location>
</feature>
<reference evidence="2 3" key="1">
    <citation type="submission" date="2019-11" db="EMBL/GenBank/DDBJ databases">
        <authorList>
            <person name="Khan S.A."/>
            <person name="Jeon C.O."/>
            <person name="Chun B.H."/>
        </authorList>
    </citation>
    <scope>NUCLEOTIDE SEQUENCE [LARGE SCALE GENOMIC DNA]</scope>
    <source>
        <strain evidence="2 3">IMCC 1097</strain>
    </source>
</reference>
<dbReference type="AlphaFoldDB" id="A0A5Q2Q970"/>
<evidence type="ECO:0000313" key="3">
    <source>
        <dbReference type="Proteomes" id="UP000388235"/>
    </source>
</evidence>
<protein>
    <submittedName>
        <fullName evidence="2">Uncharacterized protein</fullName>
    </submittedName>
</protein>
<dbReference type="RefSeq" id="WP_153713207.1">
    <property type="nucleotide sequence ID" value="NZ_CP045871.1"/>
</dbReference>
<feature type="signal peptide" evidence="1">
    <location>
        <begin position="1"/>
        <end position="18"/>
    </location>
</feature>
<proteinExistence type="predicted"/>
<dbReference type="Proteomes" id="UP000388235">
    <property type="component" value="Chromosome"/>
</dbReference>
<sequence length="128" mass="13919">MKKLLIALSFAVALPALADLSMGDKIQLQSDMQRHIDSVSVGGTYRHIDIATGAVMELYPAAGHPMILKMSQNDMFVLCSEMRDANGNALNADYYMAKTASGYQVIRTEIANRDPLKALMGKGLVSKL</sequence>
<evidence type="ECO:0000313" key="2">
    <source>
        <dbReference type="EMBL" id="QGG79703.1"/>
    </source>
</evidence>